<dbReference type="HOGENOM" id="CLU_133939_0_0_1"/>
<dbReference type="Proteomes" id="UP000054217">
    <property type="component" value="Unassembled WGS sequence"/>
</dbReference>
<dbReference type="EMBL" id="KN831986">
    <property type="protein sequence ID" value="KIO01755.1"/>
    <property type="molecule type" value="Genomic_DNA"/>
</dbReference>
<feature type="region of interest" description="Disordered" evidence="1">
    <location>
        <begin position="1"/>
        <end position="23"/>
    </location>
</feature>
<sequence>MEHGSPSRPQLMPRTPPPLKLQPVDLDTWDDGTYADPFYTEAKPDELDEPWPYRFKSGDLVWVKSTGGRWYHGKVVGQAKLGRTIQGEGLLFWLVVFSSKFRKYFAPLNGEIKPDTQYTRKLLKDAGWPESE</sequence>
<dbReference type="InParanoid" id="A0A0C3NLB4"/>
<evidence type="ECO:0000313" key="3">
    <source>
        <dbReference type="Proteomes" id="UP000054217"/>
    </source>
</evidence>
<keyword evidence="3" id="KW-1185">Reference proteome</keyword>
<protein>
    <recommendedName>
        <fullName evidence="4">PWWP domain-containing protein</fullName>
    </recommendedName>
</protein>
<evidence type="ECO:0000313" key="2">
    <source>
        <dbReference type="EMBL" id="KIO01755.1"/>
    </source>
</evidence>
<dbReference type="SUPFAM" id="SSF63748">
    <property type="entry name" value="Tudor/PWWP/MBT"/>
    <property type="match status" value="1"/>
</dbReference>
<accession>A0A0C3NLB4</accession>
<dbReference type="AlphaFoldDB" id="A0A0C3NLB4"/>
<proteinExistence type="predicted"/>
<reference evidence="2 3" key="1">
    <citation type="submission" date="2014-04" db="EMBL/GenBank/DDBJ databases">
        <authorList>
            <consortium name="DOE Joint Genome Institute"/>
            <person name="Kuo A."/>
            <person name="Kohler A."/>
            <person name="Costa M.D."/>
            <person name="Nagy L.G."/>
            <person name="Floudas D."/>
            <person name="Copeland A."/>
            <person name="Barry K.W."/>
            <person name="Cichocki N."/>
            <person name="Veneault-Fourrey C."/>
            <person name="LaButti K."/>
            <person name="Lindquist E.A."/>
            <person name="Lipzen A."/>
            <person name="Lundell T."/>
            <person name="Morin E."/>
            <person name="Murat C."/>
            <person name="Sun H."/>
            <person name="Tunlid A."/>
            <person name="Henrissat B."/>
            <person name="Grigoriev I.V."/>
            <person name="Hibbett D.S."/>
            <person name="Martin F."/>
            <person name="Nordberg H.P."/>
            <person name="Cantor M.N."/>
            <person name="Hua S.X."/>
        </authorList>
    </citation>
    <scope>NUCLEOTIDE SEQUENCE [LARGE SCALE GENOMIC DNA]</scope>
    <source>
        <strain evidence="2 3">Marx 270</strain>
    </source>
</reference>
<evidence type="ECO:0008006" key="4">
    <source>
        <dbReference type="Google" id="ProtNLM"/>
    </source>
</evidence>
<gene>
    <name evidence="2" type="ORF">M404DRAFT_1002878</name>
</gene>
<reference evidence="3" key="2">
    <citation type="submission" date="2015-01" db="EMBL/GenBank/DDBJ databases">
        <title>Evolutionary Origins and Diversification of the Mycorrhizal Mutualists.</title>
        <authorList>
            <consortium name="DOE Joint Genome Institute"/>
            <consortium name="Mycorrhizal Genomics Consortium"/>
            <person name="Kohler A."/>
            <person name="Kuo A."/>
            <person name="Nagy L.G."/>
            <person name="Floudas D."/>
            <person name="Copeland A."/>
            <person name="Barry K.W."/>
            <person name="Cichocki N."/>
            <person name="Veneault-Fourrey C."/>
            <person name="LaButti K."/>
            <person name="Lindquist E.A."/>
            <person name="Lipzen A."/>
            <person name="Lundell T."/>
            <person name="Morin E."/>
            <person name="Murat C."/>
            <person name="Riley R."/>
            <person name="Ohm R."/>
            <person name="Sun H."/>
            <person name="Tunlid A."/>
            <person name="Henrissat B."/>
            <person name="Grigoriev I.V."/>
            <person name="Hibbett D.S."/>
            <person name="Martin F."/>
        </authorList>
    </citation>
    <scope>NUCLEOTIDE SEQUENCE [LARGE SCALE GENOMIC DNA]</scope>
    <source>
        <strain evidence="3">Marx 270</strain>
    </source>
</reference>
<name>A0A0C3NLB4_PISTI</name>
<dbReference type="OrthoDB" id="3205170at2759"/>
<organism evidence="2 3">
    <name type="scientific">Pisolithus tinctorius Marx 270</name>
    <dbReference type="NCBI Taxonomy" id="870435"/>
    <lineage>
        <taxon>Eukaryota</taxon>
        <taxon>Fungi</taxon>
        <taxon>Dikarya</taxon>
        <taxon>Basidiomycota</taxon>
        <taxon>Agaricomycotina</taxon>
        <taxon>Agaricomycetes</taxon>
        <taxon>Agaricomycetidae</taxon>
        <taxon>Boletales</taxon>
        <taxon>Sclerodermatineae</taxon>
        <taxon>Pisolithaceae</taxon>
        <taxon>Pisolithus</taxon>
    </lineage>
</organism>
<evidence type="ECO:0000256" key="1">
    <source>
        <dbReference type="SAM" id="MobiDB-lite"/>
    </source>
</evidence>